<keyword evidence="1" id="KW-0678">Repressor</keyword>
<dbReference type="Proteomes" id="UP001604336">
    <property type="component" value="Unassembled WGS sequence"/>
</dbReference>
<feature type="region of interest" description="Disordered" evidence="4">
    <location>
        <begin position="18"/>
        <end position="40"/>
    </location>
</feature>
<name>A0ABD1V758_9LAMI</name>
<dbReference type="InterPro" id="IPR040356">
    <property type="entry name" value="SPEAR"/>
</dbReference>
<keyword evidence="2" id="KW-0805">Transcription regulation</keyword>
<protein>
    <submittedName>
        <fullName evidence="5">Uncharacterized protein</fullName>
    </submittedName>
</protein>
<accession>A0ABD1V758</accession>
<evidence type="ECO:0000256" key="3">
    <source>
        <dbReference type="ARBA" id="ARBA00023163"/>
    </source>
</evidence>
<evidence type="ECO:0000313" key="5">
    <source>
        <dbReference type="EMBL" id="KAL2533156.1"/>
    </source>
</evidence>
<evidence type="ECO:0000256" key="1">
    <source>
        <dbReference type="ARBA" id="ARBA00022491"/>
    </source>
</evidence>
<dbReference type="PANTHER" id="PTHR33388">
    <property type="entry name" value="OS01G0212500 PROTEIN"/>
    <property type="match status" value="1"/>
</dbReference>
<evidence type="ECO:0000256" key="4">
    <source>
        <dbReference type="SAM" id="MobiDB-lite"/>
    </source>
</evidence>
<organism evidence="5 6">
    <name type="scientific">Abeliophyllum distichum</name>
    <dbReference type="NCBI Taxonomy" id="126358"/>
    <lineage>
        <taxon>Eukaryota</taxon>
        <taxon>Viridiplantae</taxon>
        <taxon>Streptophyta</taxon>
        <taxon>Embryophyta</taxon>
        <taxon>Tracheophyta</taxon>
        <taxon>Spermatophyta</taxon>
        <taxon>Magnoliopsida</taxon>
        <taxon>eudicotyledons</taxon>
        <taxon>Gunneridae</taxon>
        <taxon>Pentapetalae</taxon>
        <taxon>asterids</taxon>
        <taxon>lamiids</taxon>
        <taxon>Lamiales</taxon>
        <taxon>Oleaceae</taxon>
        <taxon>Forsythieae</taxon>
        <taxon>Abeliophyllum</taxon>
    </lineage>
</organism>
<sequence>MGSNFGDQNLGNETLLESSLFRRGKKRNSDNTKKPQRGLGVAQLEKIRLHQMGSTYIPSLHPYVQNCSQEDMRLQTNYLSSSSCFSYSSSLSSPSYGFGTPHGIMMGWPDVERENIKYEESQPINATSFGTVYKQIEKNGWKEQQFGEIDE</sequence>
<evidence type="ECO:0000313" key="6">
    <source>
        <dbReference type="Proteomes" id="UP001604336"/>
    </source>
</evidence>
<reference evidence="6" key="1">
    <citation type="submission" date="2024-07" db="EMBL/GenBank/DDBJ databases">
        <title>Two chromosome-level genome assemblies of Korean endemic species Abeliophyllum distichum and Forsythia ovata (Oleaceae).</title>
        <authorList>
            <person name="Jang H."/>
        </authorList>
    </citation>
    <scope>NUCLEOTIDE SEQUENCE [LARGE SCALE GENOMIC DNA]</scope>
</reference>
<comment type="caution">
    <text evidence="5">The sequence shown here is derived from an EMBL/GenBank/DDBJ whole genome shotgun (WGS) entry which is preliminary data.</text>
</comment>
<dbReference type="EMBL" id="JBFOLK010000002">
    <property type="protein sequence ID" value="KAL2533156.1"/>
    <property type="molecule type" value="Genomic_DNA"/>
</dbReference>
<proteinExistence type="predicted"/>
<keyword evidence="6" id="KW-1185">Reference proteome</keyword>
<gene>
    <name evidence="5" type="ORF">Adt_06507</name>
</gene>
<keyword evidence="3" id="KW-0804">Transcription</keyword>
<dbReference type="AlphaFoldDB" id="A0ABD1V758"/>
<evidence type="ECO:0000256" key="2">
    <source>
        <dbReference type="ARBA" id="ARBA00023015"/>
    </source>
</evidence>
<dbReference type="PANTHER" id="PTHR33388:SF18">
    <property type="entry name" value="PROTEIN SPEAR1"/>
    <property type="match status" value="1"/>
</dbReference>